<evidence type="ECO:0000313" key="1">
    <source>
        <dbReference type="EMBL" id="NRT90043.1"/>
    </source>
</evidence>
<dbReference type="EMBL" id="JABSWW010000001">
    <property type="protein sequence ID" value="NRT90043.1"/>
    <property type="molecule type" value="Genomic_DNA"/>
</dbReference>
<reference evidence="1" key="1">
    <citation type="submission" date="2020-05" db="EMBL/GenBank/DDBJ databases">
        <authorList>
            <person name="Brown S."/>
            <person name="Huntemann M."/>
            <person name="Clum A."/>
            <person name="Spunde A."/>
            <person name="Palaniappan K."/>
            <person name="Ritter S."/>
            <person name="Mikhailova N."/>
            <person name="Chen I.-M."/>
            <person name="Stamatis D."/>
            <person name="Reddy T."/>
            <person name="O'Malley R."/>
            <person name="Daum C."/>
            <person name="Shapiro N."/>
            <person name="Ivanova N."/>
            <person name="Kyrpides N."/>
            <person name="Woyke T."/>
        </authorList>
    </citation>
    <scope>NUCLEOTIDE SEQUENCE</scope>
    <source>
        <strain evidence="1">DJ080</strain>
    </source>
</reference>
<evidence type="ECO:0000313" key="2">
    <source>
        <dbReference type="Proteomes" id="UP001193748"/>
    </source>
</evidence>
<dbReference type="RefSeq" id="WP_173711403.1">
    <property type="nucleotide sequence ID" value="NZ_JABSWW010000001.1"/>
</dbReference>
<organism evidence="1 2">
    <name type="scientific">Clostridium beijerinckii</name>
    <name type="common">Clostridium MP</name>
    <dbReference type="NCBI Taxonomy" id="1520"/>
    <lineage>
        <taxon>Bacteria</taxon>
        <taxon>Bacillati</taxon>
        <taxon>Bacillota</taxon>
        <taxon>Clostridia</taxon>
        <taxon>Eubacteriales</taxon>
        <taxon>Clostridiaceae</taxon>
        <taxon>Clostridium</taxon>
    </lineage>
</organism>
<accession>A0AAX0B4B6</accession>
<name>A0AAX0B4B6_CLOBE</name>
<comment type="caution">
    <text evidence="1">The sequence shown here is derived from an EMBL/GenBank/DDBJ whole genome shotgun (WGS) entry which is preliminary data.</text>
</comment>
<protein>
    <submittedName>
        <fullName evidence="1">Zn finger protein</fullName>
    </submittedName>
</protein>
<gene>
    <name evidence="1" type="ORF">B0H41_003722</name>
</gene>
<sequence>MIKQGKNTIYCDECNAEIKQTKNLIETKHLNNGIQIRFFRCKACGTKYLVDVTDRELREKVIKLNKWSEQHKKALDIVIDGMSKEELKKLAILVDETAFNMDKLQEEIKVTKAELKEKYGGEL</sequence>
<proteinExistence type="predicted"/>
<dbReference type="AlphaFoldDB" id="A0AAX0B4B6"/>
<dbReference type="Proteomes" id="UP001193748">
    <property type="component" value="Unassembled WGS sequence"/>
</dbReference>
<reference evidence="1" key="2">
    <citation type="journal article" date="2022" name="Nat. Biotechnol.">
        <title>Carbon-negative production of acetone and isopropanol by gas fermentation at industrial pilot scale.</title>
        <authorList>
            <person name="Liew F.E."/>
            <person name="Nogle R."/>
            <person name="Abdalla T."/>
            <person name="Rasor B.J."/>
            <person name="Canter C."/>
            <person name="Jensen R.O."/>
            <person name="Wang L."/>
            <person name="Strutz J."/>
            <person name="Chirania P."/>
            <person name="De Tissera S."/>
            <person name="Mueller A.P."/>
            <person name="Ruan Z."/>
            <person name="Gao A."/>
            <person name="Tran L."/>
            <person name="Engle N.L."/>
            <person name="Bromley J.C."/>
            <person name="Daniell J."/>
            <person name="Conrado R."/>
            <person name="Tschaplinski T.J."/>
            <person name="Giannone R.J."/>
            <person name="Hettich R.L."/>
            <person name="Karim A.S."/>
            <person name="Simpson S.D."/>
            <person name="Brown S.D."/>
            <person name="Leang C."/>
            <person name="Jewett M.C."/>
            <person name="Kopke M."/>
        </authorList>
    </citation>
    <scope>NUCLEOTIDE SEQUENCE</scope>
    <source>
        <strain evidence="1">DJ080</strain>
    </source>
</reference>